<dbReference type="InterPro" id="IPR039249">
    <property type="entry name" value="GPATCH11"/>
</dbReference>
<proteinExistence type="inferred from homology"/>
<dbReference type="PANTHER" id="PTHR21032:SF0">
    <property type="entry name" value="G PATCH DOMAIN-CONTAINING PROTEIN 11"/>
    <property type="match status" value="1"/>
</dbReference>
<dbReference type="SMART" id="SM01173">
    <property type="entry name" value="DUF4187"/>
    <property type="match status" value="1"/>
</dbReference>
<dbReference type="Pfam" id="PF01585">
    <property type="entry name" value="G-patch"/>
    <property type="match status" value="1"/>
</dbReference>
<dbReference type="Proteomes" id="UP000326759">
    <property type="component" value="Unassembled WGS sequence"/>
</dbReference>
<evidence type="ECO:0000256" key="2">
    <source>
        <dbReference type="ARBA" id="ARBA00021978"/>
    </source>
</evidence>
<comment type="caution">
    <text evidence="5">The sequence shown here is derived from an EMBL/GenBank/DDBJ whole genome shotgun (WGS) entry which is preliminary data.</text>
</comment>
<dbReference type="GO" id="GO:0000776">
    <property type="term" value="C:kinetochore"/>
    <property type="evidence" value="ECO:0007669"/>
    <property type="project" value="TreeGrafter"/>
</dbReference>
<evidence type="ECO:0000313" key="5">
    <source>
        <dbReference type="EMBL" id="KAB7501545.1"/>
    </source>
</evidence>
<organism evidence="5 6">
    <name type="scientific">Armadillidium nasatum</name>
    <dbReference type="NCBI Taxonomy" id="96803"/>
    <lineage>
        <taxon>Eukaryota</taxon>
        <taxon>Metazoa</taxon>
        <taxon>Ecdysozoa</taxon>
        <taxon>Arthropoda</taxon>
        <taxon>Crustacea</taxon>
        <taxon>Multicrustacea</taxon>
        <taxon>Malacostraca</taxon>
        <taxon>Eumalacostraca</taxon>
        <taxon>Peracarida</taxon>
        <taxon>Isopoda</taxon>
        <taxon>Oniscidea</taxon>
        <taxon>Crinocheta</taxon>
        <taxon>Armadillidiidae</taxon>
        <taxon>Armadillidium</taxon>
    </lineage>
</organism>
<evidence type="ECO:0000256" key="3">
    <source>
        <dbReference type="ARBA" id="ARBA00030688"/>
    </source>
</evidence>
<dbReference type="PROSITE" id="PS50174">
    <property type="entry name" value="G_PATCH"/>
    <property type="match status" value="1"/>
</dbReference>
<evidence type="ECO:0000256" key="1">
    <source>
        <dbReference type="ARBA" id="ARBA00007140"/>
    </source>
</evidence>
<protein>
    <recommendedName>
        <fullName evidence="2">G patch domain-containing protein 11</fullName>
    </recommendedName>
    <alternativeName>
        <fullName evidence="3">Coiled-coil domain-containing protein 75</fullName>
    </alternativeName>
</protein>
<keyword evidence="6" id="KW-1185">Reference proteome</keyword>
<sequence length="187" mass="21653">MSDNFLNHCVGNNDCRPGLLMTHSNKRKIEIEKKKRVADEYTRKKFRPIKEIQREKLKEGLETPLDTSNKGFALMQKMGYKSGMSLGKQGTGIVEPVGIVLKSDRIGIGWQELLKEKRRKIAESRCKKEEIDPLAYRAHKKPSEQLQVLTSYLRSTYFYCTWCFTEYESLDDLEANCPGSSRQEHDD</sequence>
<dbReference type="GO" id="GO:0003676">
    <property type="term" value="F:nucleic acid binding"/>
    <property type="evidence" value="ECO:0007669"/>
    <property type="project" value="InterPro"/>
</dbReference>
<dbReference type="SMART" id="SM00443">
    <property type="entry name" value="G_patch"/>
    <property type="match status" value="1"/>
</dbReference>
<feature type="domain" description="G-patch" evidence="4">
    <location>
        <begin position="67"/>
        <end position="113"/>
    </location>
</feature>
<name>A0A5N5T8Z7_9CRUS</name>
<dbReference type="EMBL" id="SEYY01010247">
    <property type="protein sequence ID" value="KAB7501545.1"/>
    <property type="molecule type" value="Genomic_DNA"/>
</dbReference>
<evidence type="ECO:0000313" key="6">
    <source>
        <dbReference type="Proteomes" id="UP000326759"/>
    </source>
</evidence>
<comment type="similarity">
    <text evidence="1">Belongs to the GPATCH11 family.</text>
</comment>
<evidence type="ECO:0000259" key="4">
    <source>
        <dbReference type="PROSITE" id="PS50174"/>
    </source>
</evidence>
<dbReference type="InterPro" id="IPR025239">
    <property type="entry name" value="DUF4187"/>
</dbReference>
<dbReference type="PANTHER" id="PTHR21032">
    <property type="entry name" value="G PATCH DOMAIN-CONTAINING PROTEIN 11"/>
    <property type="match status" value="1"/>
</dbReference>
<dbReference type="AlphaFoldDB" id="A0A5N5T8Z7"/>
<gene>
    <name evidence="5" type="primary">GPATCH11</name>
    <name evidence="5" type="ORF">Anas_13655</name>
</gene>
<dbReference type="Pfam" id="PF13821">
    <property type="entry name" value="DUF4187"/>
    <property type="match status" value="1"/>
</dbReference>
<reference evidence="5 6" key="1">
    <citation type="journal article" date="2019" name="PLoS Biol.">
        <title>Sex chromosomes control vertical transmission of feminizing Wolbachia symbionts in an isopod.</title>
        <authorList>
            <person name="Becking T."/>
            <person name="Chebbi M.A."/>
            <person name="Giraud I."/>
            <person name="Moumen B."/>
            <person name="Laverre T."/>
            <person name="Caubet Y."/>
            <person name="Peccoud J."/>
            <person name="Gilbert C."/>
            <person name="Cordaux R."/>
        </authorList>
    </citation>
    <scope>NUCLEOTIDE SEQUENCE [LARGE SCALE GENOMIC DNA]</scope>
    <source>
        <strain evidence="5">ANa2</strain>
        <tissue evidence="5">Whole body excluding digestive tract and cuticle</tissue>
    </source>
</reference>
<accession>A0A5N5T8Z7</accession>
<dbReference type="OrthoDB" id="786951at2759"/>
<dbReference type="InterPro" id="IPR000467">
    <property type="entry name" value="G_patch_dom"/>
</dbReference>